<name>A0A328NH65_9ACTN</name>
<comment type="caution">
    <text evidence="1">The sequence shown here is derived from an EMBL/GenBank/DDBJ whole genome shotgun (WGS) entry which is preliminary data.</text>
</comment>
<reference evidence="1 2" key="1">
    <citation type="submission" date="2018-03" db="EMBL/GenBank/DDBJ databases">
        <title>Defining the species Micromonospora saelicesensis and Micromonospora noduli under the framework of genomics.</title>
        <authorList>
            <person name="Riesco R."/>
            <person name="Trujillo M.E."/>
        </authorList>
    </citation>
    <scope>NUCLEOTIDE SEQUENCE [LARGE SCALE GENOMIC DNA]</scope>
    <source>
        <strain evidence="1 2">PSN13</strain>
    </source>
</reference>
<evidence type="ECO:0000313" key="2">
    <source>
        <dbReference type="Proteomes" id="UP000249419"/>
    </source>
</evidence>
<accession>A0A328NH65</accession>
<organism evidence="1 2">
    <name type="scientific">Micromonospora saelicesensis</name>
    <dbReference type="NCBI Taxonomy" id="285676"/>
    <lineage>
        <taxon>Bacteria</taxon>
        <taxon>Bacillati</taxon>
        <taxon>Actinomycetota</taxon>
        <taxon>Actinomycetes</taxon>
        <taxon>Micromonosporales</taxon>
        <taxon>Micromonosporaceae</taxon>
        <taxon>Micromonospora</taxon>
    </lineage>
</organism>
<proteinExistence type="predicted"/>
<dbReference type="EMBL" id="PYAG01000041">
    <property type="protein sequence ID" value="RAO26580.1"/>
    <property type="molecule type" value="Genomic_DNA"/>
</dbReference>
<sequence>MLIMYPGLSPSNVNKDAKYSVTHSPAGGMEVRLVYRISARERELLTNDRHESLVAMVNKVKEKLNGAPGGAFYINEYHDVLVPHPDGSGCVYAGTYETILEFDYDSQTTISPVPPAGLAPGDSWPGPHAGIPYVLSAGATDIRFNMTSGRRVTEIRLSDVVGHDAARMLARRLAAVKGNSGGRVYINEACHFFAPLITTGGTTYVYLGGLDDDAWFSAPDVPGRL</sequence>
<dbReference type="AlphaFoldDB" id="A0A328NH65"/>
<dbReference type="Proteomes" id="UP000249419">
    <property type="component" value="Unassembled WGS sequence"/>
</dbReference>
<evidence type="ECO:0000313" key="1">
    <source>
        <dbReference type="EMBL" id="RAO26580.1"/>
    </source>
</evidence>
<gene>
    <name evidence="1" type="ORF">PSN13_06608</name>
</gene>
<protein>
    <submittedName>
        <fullName evidence="1">Uncharacterized protein</fullName>
    </submittedName>
</protein>